<comment type="caution">
    <text evidence="1">The sequence shown here is derived from an EMBL/GenBank/DDBJ whole genome shotgun (WGS) entry which is preliminary data.</text>
</comment>
<name>X1CJQ0_9ZZZZ</name>
<reference evidence="1" key="1">
    <citation type="journal article" date="2014" name="Front. Microbiol.">
        <title>High frequency of phylogenetically diverse reductive dehalogenase-homologous genes in deep subseafloor sedimentary metagenomes.</title>
        <authorList>
            <person name="Kawai M."/>
            <person name="Futagami T."/>
            <person name="Toyoda A."/>
            <person name="Takaki Y."/>
            <person name="Nishi S."/>
            <person name="Hori S."/>
            <person name="Arai W."/>
            <person name="Tsubouchi T."/>
            <person name="Morono Y."/>
            <person name="Uchiyama I."/>
            <person name="Ito T."/>
            <person name="Fujiyama A."/>
            <person name="Inagaki F."/>
            <person name="Takami H."/>
        </authorList>
    </citation>
    <scope>NUCLEOTIDE SEQUENCE</scope>
    <source>
        <strain evidence="1">Expedition CK06-06</strain>
    </source>
</reference>
<feature type="non-terminal residue" evidence="1">
    <location>
        <position position="1"/>
    </location>
</feature>
<accession>X1CJQ0</accession>
<evidence type="ECO:0000313" key="1">
    <source>
        <dbReference type="EMBL" id="GAH07927.1"/>
    </source>
</evidence>
<dbReference type="EMBL" id="BART01038822">
    <property type="protein sequence ID" value="GAH07927.1"/>
    <property type="molecule type" value="Genomic_DNA"/>
</dbReference>
<evidence type="ECO:0008006" key="2">
    <source>
        <dbReference type="Google" id="ProtNLM"/>
    </source>
</evidence>
<protein>
    <recommendedName>
        <fullName evidence="2">Transaldolase</fullName>
    </recommendedName>
</protein>
<dbReference type="AlphaFoldDB" id="X1CJQ0"/>
<organism evidence="1">
    <name type="scientific">marine sediment metagenome</name>
    <dbReference type="NCBI Taxonomy" id="412755"/>
    <lineage>
        <taxon>unclassified sequences</taxon>
        <taxon>metagenomes</taxon>
        <taxon>ecological metagenomes</taxon>
    </lineage>
</organism>
<proteinExistence type="predicted"/>
<sequence length="117" mass="12845">KNHLSFSTRLSLPIDSIRKKLLEKTLLATTLGFGPRFLHSAGQLHKGGPETGLFLQLVDEPERDLSVPGEDYTFGSLIKAQSAGDFLALKQRNRHVLRINLGKNVLSGLNQLAEIIG</sequence>
<gene>
    <name evidence="1" type="ORF">S01H4_64158</name>
</gene>